<proteinExistence type="predicted"/>
<sequence>MPDLALSDVTLHYEIGGAGPPLLLLAGMVSDSASWAPLVEPLEAHFTVIRPDNRTTGRTRPWDAAVSVAAMAGDAAALLEALGQGPAHVAGHSMGGLIAMELAAARPDLVSRLTVMASAPMRMARNVFLFRTLLALRAEGMAEDLWLRALFPWLFHPSAFDLPEQIEAGIRAGLDYPYAQSAEAMAHQVSALEAYDPAGLGPRVQVPTLALLAGNDALIPEAEARAALADIPALRVETVPRAGHSLHWDAPKAVAEALIRSSGADGASASAR</sequence>
<feature type="domain" description="AB hydrolase-1" evidence="1">
    <location>
        <begin position="20"/>
        <end position="251"/>
    </location>
</feature>
<dbReference type="EMBL" id="QNTQ01000006">
    <property type="protein sequence ID" value="RBI85658.1"/>
    <property type="molecule type" value="Genomic_DNA"/>
</dbReference>
<protein>
    <submittedName>
        <fullName evidence="2">Lipolytic enzyme</fullName>
    </submittedName>
</protein>
<organism evidence="2 3">
    <name type="scientific">Rhodosalinus halophilus</name>
    <dbReference type="NCBI Taxonomy" id="2259333"/>
    <lineage>
        <taxon>Bacteria</taxon>
        <taxon>Pseudomonadati</taxon>
        <taxon>Pseudomonadota</taxon>
        <taxon>Alphaproteobacteria</taxon>
        <taxon>Rhodobacterales</taxon>
        <taxon>Paracoccaceae</taxon>
        <taxon>Rhodosalinus</taxon>
    </lineage>
</organism>
<evidence type="ECO:0000313" key="2">
    <source>
        <dbReference type="EMBL" id="RBI85658.1"/>
    </source>
</evidence>
<comment type="caution">
    <text evidence="2">The sequence shown here is derived from an EMBL/GenBank/DDBJ whole genome shotgun (WGS) entry which is preliminary data.</text>
</comment>
<dbReference type="PANTHER" id="PTHR43194:SF5">
    <property type="entry name" value="PIMELOYL-[ACYL-CARRIER PROTEIN] METHYL ESTER ESTERASE"/>
    <property type="match status" value="1"/>
</dbReference>
<dbReference type="InterPro" id="IPR029058">
    <property type="entry name" value="AB_hydrolase_fold"/>
</dbReference>
<name>A0A365UB30_9RHOB</name>
<reference evidence="2 3" key="1">
    <citation type="submission" date="2018-07" db="EMBL/GenBank/DDBJ databases">
        <title>Rhodosalinus sp. strain E84T genomic sequence and assembly.</title>
        <authorList>
            <person name="Liu Z.-W."/>
            <person name="Lu D.-C."/>
        </authorList>
    </citation>
    <scope>NUCLEOTIDE SEQUENCE [LARGE SCALE GENOMIC DNA]</scope>
    <source>
        <strain evidence="2 3">E84</strain>
    </source>
</reference>
<dbReference type="RefSeq" id="WP_113288915.1">
    <property type="nucleotide sequence ID" value="NZ_QNTQ01000006.1"/>
</dbReference>
<accession>A0A365UB30</accession>
<keyword evidence="3" id="KW-1185">Reference proteome</keyword>
<dbReference type="PANTHER" id="PTHR43194">
    <property type="entry name" value="HYDROLASE ALPHA/BETA FOLD FAMILY"/>
    <property type="match status" value="1"/>
</dbReference>
<dbReference type="Gene3D" id="3.40.50.1820">
    <property type="entry name" value="alpha/beta hydrolase"/>
    <property type="match status" value="1"/>
</dbReference>
<dbReference type="Proteomes" id="UP000253370">
    <property type="component" value="Unassembled WGS sequence"/>
</dbReference>
<evidence type="ECO:0000259" key="1">
    <source>
        <dbReference type="Pfam" id="PF00561"/>
    </source>
</evidence>
<dbReference type="Pfam" id="PF00561">
    <property type="entry name" value="Abhydrolase_1"/>
    <property type="match status" value="1"/>
</dbReference>
<dbReference type="OrthoDB" id="9779853at2"/>
<dbReference type="InterPro" id="IPR050228">
    <property type="entry name" value="Carboxylesterase_BioH"/>
</dbReference>
<dbReference type="PRINTS" id="PR00111">
    <property type="entry name" value="ABHYDROLASE"/>
</dbReference>
<dbReference type="AlphaFoldDB" id="A0A365UB30"/>
<dbReference type="InterPro" id="IPR000073">
    <property type="entry name" value="AB_hydrolase_1"/>
</dbReference>
<gene>
    <name evidence="2" type="ORF">DRV85_07980</name>
</gene>
<dbReference type="SUPFAM" id="SSF53474">
    <property type="entry name" value="alpha/beta-Hydrolases"/>
    <property type="match status" value="1"/>
</dbReference>
<evidence type="ECO:0000313" key="3">
    <source>
        <dbReference type="Proteomes" id="UP000253370"/>
    </source>
</evidence>